<feature type="domain" description="COMM" evidence="1">
    <location>
        <begin position="140"/>
        <end position="208"/>
    </location>
</feature>
<dbReference type="PROSITE" id="PS51269">
    <property type="entry name" value="COMM"/>
    <property type="match status" value="1"/>
</dbReference>
<dbReference type="EMBL" id="GL983415">
    <property type="protein sequence ID" value="EGR33627.1"/>
    <property type="molecule type" value="Genomic_DNA"/>
</dbReference>
<dbReference type="OMA" id="QEFMETP"/>
<dbReference type="STRING" id="857967.G0QMD3"/>
<dbReference type="Pfam" id="PF07258">
    <property type="entry name" value="COMM_domain"/>
    <property type="match status" value="1"/>
</dbReference>
<dbReference type="RefSeq" id="XP_004037613.1">
    <property type="nucleotide sequence ID" value="XM_004037565.1"/>
</dbReference>
<dbReference type="PANTHER" id="PTHR15663:SF4">
    <property type="entry name" value="COMM DOMAIN-CONTAINING PROTEIN 9"/>
    <property type="match status" value="1"/>
</dbReference>
<protein>
    <recommendedName>
        <fullName evidence="1">COMM domain-containing protein</fullName>
    </recommendedName>
</protein>
<organism evidence="2 3">
    <name type="scientific">Ichthyophthirius multifiliis</name>
    <name type="common">White spot disease agent</name>
    <name type="synonym">Ich</name>
    <dbReference type="NCBI Taxonomy" id="5932"/>
    <lineage>
        <taxon>Eukaryota</taxon>
        <taxon>Sar</taxon>
        <taxon>Alveolata</taxon>
        <taxon>Ciliophora</taxon>
        <taxon>Intramacronucleata</taxon>
        <taxon>Oligohymenophorea</taxon>
        <taxon>Hymenostomatida</taxon>
        <taxon>Ophryoglenina</taxon>
        <taxon>Ichthyophthirius</taxon>
    </lineage>
</organism>
<dbReference type="AlphaFoldDB" id="G0QMD3"/>
<dbReference type="Proteomes" id="UP000008983">
    <property type="component" value="Unassembled WGS sequence"/>
</dbReference>
<evidence type="ECO:0000313" key="2">
    <source>
        <dbReference type="EMBL" id="EGR33627.1"/>
    </source>
</evidence>
<dbReference type="InParanoid" id="G0QMD3"/>
<evidence type="ECO:0000259" key="1">
    <source>
        <dbReference type="PROSITE" id="PS51269"/>
    </source>
</evidence>
<proteinExistence type="predicted"/>
<gene>
    <name evidence="2" type="ORF">IMG5_047730</name>
</gene>
<evidence type="ECO:0000313" key="3">
    <source>
        <dbReference type="Proteomes" id="UP000008983"/>
    </source>
</evidence>
<accession>G0QMD3</accession>
<name>G0QMD3_ICHMU</name>
<dbReference type="eggNOG" id="ENOG502R28I">
    <property type="taxonomic scope" value="Eukaryota"/>
</dbReference>
<dbReference type="OrthoDB" id="64318at2759"/>
<dbReference type="InterPro" id="IPR037360">
    <property type="entry name" value="COMMD9"/>
</dbReference>
<keyword evidence="3" id="KW-1185">Reference proteome</keyword>
<sequence length="210" mass="24968">MQTEDIDWQILVQLEKCPSKKYLRKIIEFAFIIRNKLNSYNDNYQTPVSQQFYLDLNLSEEQCHKMLVSLVKLLEKAAQNNFKNIANIFPLDFHEQLKNMLVEMFESYGDSKTQINKFKIKIKLKVWRKNMNSSIQQGDTLIDIDWRIDLQVATHNNQKINRPVMFVQLETQGIKNEMKTVNFQLNSVELNVFHNNLMKIKDQLQQIINI</sequence>
<dbReference type="GeneID" id="14909811"/>
<reference evidence="2 3" key="1">
    <citation type="submission" date="2011-07" db="EMBL/GenBank/DDBJ databases">
        <authorList>
            <person name="Coyne R."/>
            <person name="Brami D."/>
            <person name="Johnson J."/>
            <person name="Hostetler J."/>
            <person name="Hannick L."/>
            <person name="Clark T."/>
            <person name="Cassidy-Hanley D."/>
            <person name="Inman J."/>
        </authorList>
    </citation>
    <scope>NUCLEOTIDE SEQUENCE [LARGE SCALE GENOMIC DNA]</scope>
    <source>
        <strain evidence="2 3">G5</strain>
    </source>
</reference>
<dbReference type="InterPro" id="IPR017920">
    <property type="entry name" value="COMM"/>
</dbReference>
<dbReference type="PANTHER" id="PTHR15663">
    <property type="entry name" value="COMM DOMAIN-CONTAINING PROTEIN 9"/>
    <property type="match status" value="1"/>
</dbReference>